<dbReference type="GO" id="GO:0000162">
    <property type="term" value="P:L-tryptophan biosynthetic process"/>
    <property type="evidence" value="ECO:0007669"/>
    <property type="project" value="UniProtKB-UniRule"/>
</dbReference>
<name>A0A0P1NT95_9BACT</name>
<dbReference type="FunFam" id="3.20.20.70:FF:000075">
    <property type="entry name" value="Tryptophan biosynthesis protein TRP1"/>
    <property type="match status" value="1"/>
</dbReference>
<feature type="domain" description="N-(5'phosphoribosyl) anthranilate isomerase (PRAI)" evidence="11">
    <location>
        <begin position="5"/>
        <end position="202"/>
    </location>
</feature>
<dbReference type="Pfam" id="PF00697">
    <property type="entry name" value="PRAI"/>
    <property type="match status" value="1"/>
</dbReference>
<dbReference type="Gene3D" id="3.20.20.70">
    <property type="entry name" value="Aldolase class I"/>
    <property type="match status" value="1"/>
</dbReference>
<proteinExistence type="inferred from homology"/>
<dbReference type="RefSeq" id="WP_092349949.1">
    <property type="nucleotide sequence ID" value="NZ_CZVW01000011.1"/>
</dbReference>
<evidence type="ECO:0000313" key="12">
    <source>
        <dbReference type="EMBL" id="CUT02208.1"/>
    </source>
</evidence>
<evidence type="ECO:0000256" key="9">
    <source>
        <dbReference type="ARBA" id="ARBA00023235"/>
    </source>
</evidence>
<gene>
    <name evidence="10" type="primary">trpF</name>
    <name evidence="12" type="ORF">JGI23_01207</name>
</gene>
<dbReference type="InterPro" id="IPR001240">
    <property type="entry name" value="PRAI_dom"/>
</dbReference>
<dbReference type="PANTHER" id="PTHR42894:SF1">
    <property type="entry name" value="N-(5'-PHOSPHORIBOSYL)ANTHRANILATE ISOMERASE"/>
    <property type="match status" value="1"/>
</dbReference>
<dbReference type="OrthoDB" id="9796196at2"/>
<keyword evidence="6 10" id="KW-0028">Amino-acid biosynthesis</keyword>
<comment type="similarity">
    <text evidence="3 10">Belongs to the TrpF family.</text>
</comment>
<dbReference type="HAMAP" id="MF_00135">
    <property type="entry name" value="PRAI"/>
    <property type="match status" value="1"/>
</dbReference>
<dbReference type="InterPro" id="IPR013785">
    <property type="entry name" value="Aldolase_TIM"/>
</dbReference>
<dbReference type="SUPFAM" id="SSF51366">
    <property type="entry name" value="Ribulose-phoshate binding barrel"/>
    <property type="match status" value="1"/>
</dbReference>
<keyword evidence="13" id="KW-1185">Reference proteome</keyword>
<sequence>MSVLVKICGITNFEDAINSVESGADMLGFVFYKGSKRYIEPEKSAEIIREVSSFALCVGVFVNNDVEEIKRIIDQTMIDVVQLSGDESPDVCEKLKSYVKVVKSFKVGDNFSEKILQNYDVDYVHFDTFIDGEFGGTGKTFNWDKIVGLSEKYKVILSGGLNSENVKDAILKVKPYAVDVSSGVEDFPGKKNFEKIKKFIENAKSVMI</sequence>
<evidence type="ECO:0000259" key="11">
    <source>
        <dbReference type="Pfam" id="PF00697"/>
    </source>
</evidence>
<evidence type="ECO:0000256" key="4">
    <source>
        <dbReference type="ARBA" id="ARBA00012572"/>
    </source>
</evidence>
<dbReference type="PANTHER" id="PTHR42894">
    <property type="entry name" value="N-(5'-PHOSPHORIBOSYL)ANTHRANILATE ISOMERASE"/>
    <property type="match status" value="1"/>
</dbReference>
<evidence type="ECO:0000313" key="13">
    <source>
        <dbReference type="Proteomes" id="UP000199197"/>
    </source>
</evidence>
<dbReference type="InterPro" id="IPR011060">
    <property type="entry name" value="RibuloseP-bd_barrel"/>
</dbReference>
<reference evidence="13" key="1">
    <citation type="submission" date="2015-11" db="EMBL/GenBank/DDBJ databases">
        <authorList>
            <person name="Varghese N."/>
        </authorList>
    </citation>
    <scope>NUCLEOTIDE SEQUENCE [LARGE SCALE GENOMIC DNA]</scope>
    <source>
        <strain evidence="13">JGI-23</strain>
    </source>
</reference>
<dbReference type="GO" id="GO:0004640">
    <property type="term" value="F:phosphoribosylanthranilate isomerase activity"/>
    <property type="evidence" value="ECO:0007669"/>
    <property type="project" value="UniProtKB-UniRule"/>
</dbReference>
<comment type="catalytic activity">
    <reaction evidence="1 10">
        <text>N-(5-phospho-beta-D-ribosyl)anthranilate = 1-(2-carboxyphenylamino)-1-deoxy-D-ribulose 5-phosphate</text>
        <dbReference type="Rhea" id="RHEA:21540"/>
        <dbReference type="ChEBI" id="CHEBI:18277"/>
        <dbReference type="ChEBI" id="CHEBI:58613"/>
        <dbReference type="EC" id="5.3.1.24"/>
    </reaction>
</comment>
<evidence type="ECO:0000256" key="2">
    <source>
        <dbReference type="ARBA" id="ARBA00004664"/>
    </source>
</evidence>
<keyword evidence="7 10" id="KW-0822">Tryptophan biosynthesis</keyword>
<dbReference type="NCBIfam" id="NF002298">
    <property type="entry name" value="PRK01222.1-4"/>
    <property type="match status" value="1"/>
</dbReference>
<dbReference type="UniPathway" id="UPA00035">
    <property type="reaction ID" value="UER00042"/>
</dbReference>
<evidence type="ECO:0000256" key="8">
    <source>
        <dbReference type="ARBA" id="ARBA00023141"/>
    </source>
</evidence>
<dbReference type="InterPro" id="IPR044643">
    <property type="entry name" value="TrpF_fam"/>
</dbReference>
<dbReference type="CDD" id="cd00405">
    <property type="entry name" value="PRAI"/>
    <property type="match status" value="1"/>
</dbReference>
<dbReference type="AlphaFoldDB" id="A0A0P1NT95"/>
<comment type="pathway">
    <text evidence="2 10">Amino-acid biosynthesis; L-tryptophan biosynthesis; L-tryptophan from chorismate: step 3/5.</text>
</comment>
<dbReference type="EMBL" id="CZVW01000011">
    <property type="protein sequence ID" value="CUT02208.1"/>
    <property type="molecule type" value="Genomic_DNA"/>
</dbReference>
<protein>
    <recommendedName>
        <fullName evidence="5 10">N-(5'-phosphoribosyl)anthranilate isomerase</fullName>
        <shortName evidence="10">PRAI</shortName>
        <ecNumber evidence="4 10">5.3.1.24</ecNumber>
    </recommendedName>
</protein>
<evidence type="ECO:0000256" key="1">
    <source>
        <dbReference type="ARBA" id="ARBA00001164"/>
    </source>
</evidence>
<evidence type="ECO:0000256" key="5">
    <source>
        <dbReference type="ARBA" id="ARBA00022272"/>
    </source>
</evidence>
<accession>A0A0P1NT95</accession>
<evidence type="ECO:0000256" key="3">
    <source>
        <dbReference type="ARBA" id="ARBA00007571"/>
    </source>
</evidence>
<dbReference type="EC" id="5.3.1.24" evidence="4 10"/>
<dbReference type="Proteomes" id="UP000199197">
    <property type="component" value="Unassembled WGS sequence"/>
</dbReference>
<evidence type="ECO:0000256" key="10">
    <source>
        <dbReference type="HAMAP-Rule" id="MF_00135"/>
    </source>
</evidence>
<keyword evidence="9 10" id="KW-0413">Isomerase</keyword>
<organism evidence="12 13">
    <name type="scientific">Candidatus Chryseopegocella kryptomonas</name>
    <dbReference type="NCBI Taxonomy" id="1633643"/>
    <lineage>
        <taxon>Bacteria</taxon>
        <taxon>Pseudomonadati</taxon>
        <taxon>Candidatus Kryptoniota</taxon>
        <taxon>Candidatus Chryseopegocella</taxon>
    </lineage>
</organism>
<evidence type="ECO:0000256" key="6">
    <source>
        <dbReference type="ARBA" id="ARBA00022605"/>
    </source>
</evidence>
<keyword evidence="8 10" id="KW-0057">Aromatic amino acid biosynthesis</keyword>
<evidence type="ECO:0000256" key="7">
    <source>
        <dbReference type="ARBA" id="ARBA00022822"/>
    </source>
</evidence>